<evidence type="ECO:0000256" key="1">
    <source>
        <dbReference type="ARBA" id="ARBA00008791"/>
    </source>
</evidence>
<comment type="similarity">
    <text evidence="1">Belongs to the universal stress protein A family.</text>
</comment>
<dbReference type="InterPro" id="IPR014729">
    <property type="entry name" value="Rossmann-like_a/b/a_fold"/>
</dbReference>
<evidence type="ECO:0000259" key="2">
    <source>
        <dbReference type="Pfam" id="PF00582"/>
    </source>
</evidence>
<protein>
    <submittedName>
        <fullName evidence="3">Nucleotide-binding universal stress protein, UspA family</fullName>
    </submittedName>
</protein>
<dbReference type="OrthoDB" id="105697at2157"/>
<dbReference type="PRINTS" id="PR01438">
    <property type="entry name" value="UNVRSLSTRESS"/>
</dbReference>
<dbReference type="STRING" id="1095776.SAMN04515672_1049"/>
<reference evidence="4" key="1">
    <citation type="submission" date="2016-10" db="EMBL/GenBank/DDBJ databases">
        <authorList>
            <person name="Varghese N."/>
            <person name="Submissions S."/>
        </authorList>
    </citation>
    <scope>NUCLEOTIDE SEQUENCE [LARGE SCALE GENOMIC DNA]</scope>
    <source>
        <strain evidence="4">B4,CECT 8067,JCM 17497</strain>
    </source>
</reference>
<dbReference type="Pfam" id="PF00582">
    <property type="entry name" value="Usp"/>
    <property type="match status" value="1"/>
</dbReference>
<feature type="domain" description="UspA" evidence="2">
    <location>
        <begin position="1"/>
        <end position="141"/>
    </location>
</feature>
<dbReference type="PANTHER" id="PTHR46268">
    <property type="entry name" value="STRESS RESPONSE PROTEIN NHAX"/>
    <property type="match status" value="1"/>
</dbReference>
<organism evidence="3 4">
    <name type="scientific">Natronorubrum texcoconense</name>
    <dbReference type="NCBI Taxonomy" id="1095776"/>
    <lineage>
        <taxon>Archaea</taxon>
        <taxon>Methanobacteriati</taxon>
        <taxon>Methanobacteriota</taxon>
        <taxon>Stenosarchaea group</taxon>
        <taxon>Halobacteria</taxon>
        <taxon>Halobacteriales</taxon>
        <taxon>Natrialbaceae</taxon>
        <taxon>Natronorubrum</taxon>
    </lineage>
</organism>
<dbReference type="SUPFAM" id="SSF52402">
    <property type="entry name" value="Adenine nucleotide alpha hydrolases-like"/>
    <property type="match status" value="1"/>
</dbReference>
<dbReference type="InterPro" id="IPR006016">
    <property type="entry name" value="UspA"/>
</dbReference>
<evidence type="ECO:0000313" key="4">
    <source>
        <dbReference type="Proteomes" id="UP000198882"/>
    </source>
</evidence>
<dbReference type="CDD" id="cd00293">
    <property type="entry name" value="USP-like"/>
    <property type="match status" value="1"/>
</dbReference>
<dbReference type="EMBL" id="FNFE01000001">
    <property type="protein sequence ID" value="SDJ57718.1"/>
    <property type="molecule type" value="Genomic_DNA"/>
</dbReference>
<accession>A0A1G8UV99</accession>
<evidence type="ECO:0000313" key="3">
    <source>
        <dbReference type="EMBL" id="SDJ57718.1"/>
    </source>
</evidence>
<dbReference type="Gene3D" id="3.40.50.620">
    <property type="entry name" value="HUPs"/>
    <property type="match status" value="1"/>
</dbReference>
<dbReference type="InterPro" id="IPR006015">
    <property type="entry name" value="Universal_stress_UspA"/>
</dbReference>
<sequence>MANDIIIPTDGSEYAEKAAEIGFNFAEKLDATVHALAVGDVTISEISSIGGAPPQSKQDVTDVAAEWADDLAAAAEERGLETETVVKTGVPAEEIAAYAAELDAEMIVIGTAGRTGLEKRILGSVTDKVVRTAPVPVVTVRPDGSIDAA</sequence>
<dbReference type="Proteomes" id="UP000198882">
    <property type="component" value="Unassembled WGS sequence"/>
</dbReference>
<dbReference type="PANTHER" id="PTHR46268:SF6">
    <property type="entry name" value="UNIVERSAL STRESS PROTEIN UP12"/>
    <property type="match status" value="1"/>
</dbReference>
<dbReference type="AlphaFoldDB" id="A0A1G8UV99"/>
<proteinExistence type="inferred from homology"/>
<gene>
    <name evidence="3" type="ORF">SAMN04515672_1049</name>
</gene>
<dbReference type="RefSeq" id="WP_090303509.1">
    <property type="nucleotide sequence ID" value="NZ_FNFE01000001.1"/>
</dbReference>
<keyword evidence="4" id="KW-1185">Reference proteome</keyword>
<name>A0A1G8UV99_9EURY</name>